<dbReference type="AlphaFoldDB" id="A0A7V2T0J3"/>
<name>A0A7V2T0J3_LEUMU</name>
<dbReference type="EMBL" id="DRMS01000335">
    <property type="protein sequence ID" value="HFC92922.1"/>
    <property type="molecule type" value="Genomic_DNA"/>
</dbReference>
<accession>A0A7V2T0J3</accession>
<organism evidence="1">
    <name type="scientific">Leucothrix mucor</name>
    <dbReference type="NCBI Taxonomy" id="45248"/>
    <lineage>
        <taxon>Bacteria</taxon>
        <taxon>Pseudomonadati</taxon>
        <taxon>Pseudomonadota</taxon>
        <taxon>Gammaproteobacteria</taxon>
        <taxon>Thiotrichales</taxon>
        <taxon>Thiotrichaceae</taxon>
        <taxon>Leucothrix</taxon>
    </lineage>
</organism>
<reference evidence="1" key="1">
    <citation type="journal article" date="2020" name="mSystems">
        <title>Genome- and Community-Level Interaction Insights into Carbon Utilization and Element Cycling Functions of Hydrothermarchaeota in Hydrothermal Sediment.</title>
        <authorList>
            <person name="Zhou Z."/>
            <person name="Liu Y."/>
            <person name="Xu W."/>
            <person name="Pan J."/>
            <person name="Luo Z.H."/>
            <person name="Li M."/>
        </authorList>
    </citation>
    <scope>NUCLEOTIDE SEQUENCE [LARGE SCALE GENOMIC DNA]</scope>
    <source>
        <strain evidence="1">HyVt-493</strain>
    </source>
</reference>
<gene>
    <name evidence="1" type="ORF">ENJ51_08940</name>
</gene>
<dbReference type="Proteomes" id="UP000885750">
    <property type="component" value="Unassembled WGS sequence"/>
</dbReference>
<feature type="non-terminal residue" evidence="1">
    <location>
        <position position="177"/>
    </location>
</feature>
<protein>
    <recommendedName>
        <fullName evidence="2">AAA domain-containing protein</fullName>
    </recommendedName>
</protein>
<dbReference type="Gene3D" id="3.40.50.300">
    <property type="entry name" value="P-loop containing nucleotide triphosphate hydrolases"/>
    <property type="match status" value="1"/>
</dbReference>
<proteinExistence type="predicted"/>
<dbReference type="InterPro" id="IPR027417">
    <property type="entry name" value="P-loop_NTPase"/>
</dbReference>
<evidence type="ECO:0000313" key="1">
    <source>
        <dbReference type="EMBL" id="HFC92922.1"/>
    </source>
</evidence>
<sequence>MSANHIKSINIKKFKCFENFKMDSFKRVNLIGGKNNTGKTTLLEAFFLTCDISSMFENYSHDYCEAKTTNNNDLKKRADELLNFKIIKNILIIKQNRERINFFTQWLREEVDLTSLGSINITANKEYKLVSLGSSFTIEYLLKDITISKKEISANHIVKYSSNNYYYKIYKKNHLPI</sequence>
<comment type="caution">
    <text evidence="1">The sequence shown here is derived from an EMBL/GenBank/DDBJ whole genome shotgun (WGS) entry which is preliminary data.</text>
</comment>
<dbReference type="SUPFAM" id="SSF52540">
    <property type="entry name" value="P-loop containing nucleoside triphosphate hydrolases"/>
    <property type="match status" value="1"/>
</dbReference>
<evidence type="ECO:0008006" key="2">
    <source>
        <dbReference type="Google" id="ProtNLM"/>
    </source>
</evidence>